<dbReference type="SUPFAM" id="SSF47616">
    <property type="entry name" value="GST C-terminal domain-like"/>
    <property type="match status" value="1"/>
</dbReference>
<dbReference type="Gene3D" id="3.40.30.10">
    <property type="entry name" value="Glutaredoxin"/>
    <property type="match status" value="1"/>
</dbReference>
<keyword evidence="3" id="KW-1185">Reference proteome</keyword>
<organism evidence="2 3">
    <name type="scientific">Pterulicium gracile</name>
    <dbReference type="NCBI Taxonomy" id="1884261"/>
    <lineage>
        <taxon>Eukaryota</taxon>
        <taxon>Fungi</taxon>
        <taxon>Dikarya</taxon>
        <taxon>Basidiomycota</taxon>
        <taxon>Agaricomycotina</taxon>
        <taxon>Agaricomycetes</taxon>
        <taxon>Agaricomycetidae</taxon>
        <taxon>Agaricales</taxon>
        <taxon>Pleurotineae</taxon>
        <taxon>Pterulaceae</taxon>
        <taxon>Pterulicium</taxon>
    </lineage>
</organism>
<dbReference type="Proteomes" id="UP000305067">
    <property type="component" value="Unassembled WGS sequence"/>
</dbReference>
<accession>A0A5C3Q892</accession>
<evidence type="ECO:0000313" key="3">
    <source>
        <dbReference type="Proteomes" id="UP000305067"/>
    </source>
</evidence>
<gene>
    <name evidence="2" type="ORF">BDV98DRAFT_596319</name>
</gene>
<proteinExistence type="predicted"/>
<dbReference type="OrthoDB" id="4951845at2759"/>
<dbReference type="AlphaFoldDB" id="A0A5C3Q892"/>
<sequence>MITLYEFPSNLSDQTPISPYTALIRTALNYRRIPFQSEFISPRHLRTFARYLGAEPTEICPDGEKKWTVPIIVDDAFLRRPSVAVSLHEQDARPSGKVDDVQAEAEKVAPTGLGGLEEGPSGEVSPFLAISDSLAILRHIEREYPDPERPIFPLPSSAASTPTAATFSSSIIAVETPEFFDALCRLCEVFVDPLAPSFAPVEDEEFWVNSLATRRAAGRSDDDDAESCTDTAGQDTATQTIPKLGSSEFESAVQEARKALQPTISLLLHSSPSQDGPWLTGPTPTYPDFILIAWLRTIEICAPVLYKRLVEGDGKALGVILERGRMWARFERTKEEWEMS</sequence>
<evidence type="ECO:0000259" key="1">
    <source>
        <dbReference type="PROSITE" id="PS50404"/>
    </source>
</evidence>
<feature type="domain" description="GST N-terminal" evidence="1">
    <location>
        <begin position="8"/>
        <end position="148"/>
    </location>
</feature>
<dbReference type="InterPro" id="IPR004045">
    <property type="entry name" value="Glutathione_S-Trfase_N"/>
</dbReference>
<name>A0A5C3Q892_9AGAR</name>
<dbReference type="PROSITE" id="PS50404">
    <property type="entry name" value="GST_NTER"/>
    <property type="match status" value="1"/>
</dbReference>
<reference evidence="2 3" key="1">
    <citation type="journal article" date="2019" name="Nat. Ecol. Evol.">
        <title>Megaphylogeny resolves global patterns of mushroom evolution.</title>
        <authorList>
            <person name="Varga T."/>
            <person name="Krizsan K."/>
            <person name="Foldi C."/>
            <person name="Dima B."/>
            <person name="Sanchez-Garcia M."/>
            <person name="Sanchez-Ramirez S."/>
            <person name="Szollosi G.J."/>
            <person name="Szarkandi J.G."/>
            <person name="Papp V."/>
            <person name="Albert L."/>
            <person name="Andreopoulos W."/>
            <person name="Angelini C."/>
            <person name="Antonin V."/>
            <person name="Barry K.W."/>
            <person name="Bougher N.L."/>
            <person name="Buchanan P."/>
            <person name="Buyck B."/>
            <person name="Bense V."/>
            <person name="Catcheside P."/>
            <person name="Chovatia M."/>
            <person name="Cooper J."/>
            <person name="Damon W."/>
            <person name="Desjardin D."/>
            <person name="Finy P."/>
            <person name="Geml J."/>
            <person name="Haridas S."/>
            <person name="Hughes K."/>
            <person name="Justo A."/>
            <person name="Karasinski D."/>
            <person name="Kautmanova I."/>
            <person name="Kiss B."/>
            <person name="Kocsube S."/>
            <person name="Kotiranta H."/>
            <person name="LaButti K.M."/>
            <person name="Lechner B.E."/>
            <person name="Liimatainen K."/>
            <person name="Lipzen A."/>
            <person name="Lukacs Z."/>
            <person name="Mihaltcheva S."/>
            <person name="Morgado L.N."/>
            <person name="Niskanen T."/>
            <person name="Noordeloos M.E."/>
            <person name="Ohm R.A."/>
            <person name="Ortiz-Santana B."/>
            <person name="Ovrebo C."/>
            <person name="Racz N."/>
            <person name="Riley R."/>
            <person name="Savchenko A."/>
            <person name="Shiryaev A."/>
            <person name="Soop K."/>
            <person name="Spirin V."/>
            <person name="Szebenyi C."/>
            <person name="Tomsovsky M."/>
            <person name="Tulloss R.E."/>
            <person name="Uehling J."/>
            <person name="Grigoriev I.V."/>
            <person name="Vagvolgyi C."/>
            <person name="Papp T."/>
            <person name="Martin F.M."/>
            <person name="Miettinen O."/>
            <person name="Hibbett D.S."/>
            <person name="Nagy L.G."/>
        </authorList>
    </citation>
    <scope>NUCLEOTIDE SEQUENCE [LARGE SCALE GENOMIC DNA]</scope>
    <source>
        <strain evidence="2 3">CBS 309.79</strain>
    </source>
</reference>
<protein>
    <recommendedName>
        <fullName evidence="1">GST N-terminal domain-containing protein</fullName>
    </recommendedName>
</protein>
<evidence type="ECO:0000313" key="2">
    <source>
        <dbReference type="EMBL" id="TFK97806.1"/>
    </source>
</evidence>
<dbReference type="EMBL" id="ML178844">
    <property type="protein sequence ID" value="TFK97806.1"/>
    <property type="molecule type" value="Genomic_DNA"/>
</dbReference>
<dbReference type="InterPro" id="IPR036282">
    <property type="entry name" value="Glutathione-S-Trfase_C_sf"/>
</dbReference>
<dbReference type="Gene3D" id="1.20.1050.10">
    <property type="match status" value="1"/>
</dbReference>